<sequence length="480" mass="54007">MIDGIKSVHPYLTAGTWEASPLLGFVMAVDQQTGELAGNGSYAAFNGLRFEIRPSSLRPGAVTHCLNGSLHKYHNRGTHNANSFPFAELVKTVQGLEASFSVLPDRATLHGLEIGVNIRLPFSPLRVLKQVICYINKPFTQIDRRNKRLGLVCSLCEYDVKLYDKGAQSGVKTGHLLRLEVKVKKMRFIRGYGIATMADLTEANKVFPLLRLLSDVLRGIVFMDLTLSKQPLNAHEYRQFLILSNPKGWEQMSKYQLSRNRERAELLMCKHSKRQVKPLLFSLLAETWAGLFGMETEAITLQPFHRLDESGERSQPATFSHLEYKGKKVAGIKGEHPQEKTGIYSAKNAQKNGAKTAQRSCKTCRRDISTQHPRSRFCSERLYGSAGKACRNKDSNRRRDLKRIINTAMNTQQFIAITYSVGGDSYTDTLHPSELEVTRNWLDKITRIDLLPTGKGDQLETLTGNKAQAFIQQHINSISK</sequence>
<gene>
    <name evidence="1" type="ORF">EG028_21065</name>
</gene>
<dbReference type="RefSeq" id="WP_120518258.1">
    <property type="nucleotide sequence ID" value="NZ_QXZY01000012.1"/>
</dbReference>
<reference evidence="2" key="1">
    <citation type="submission" date="2018-11" db="EMBL/GenBank/DDBJ databases">
        <title>Chitinophaga lutea sp.nov., isolate from arsenic contaminated soil.</title>
        <authorList>
            <person name="Zong Y."/>
        </authorList>
    </citation>
    <scope>NUCLEOTIDE SEQUENCE [LARGE SCALE GENOMIC DNA]</scope>
    <source>
        <strain evidence="2">YLT18</strain>
    </source>
</reference>
<dbReference type="AlphaFoldDB" id="A0A3N4MCA4"/>
<dbReference type="EMBL" id="RMBX01000012">
    <property type="protein sequence ID" value="RPD39107.1"/>
    <property type="molecule type" value="Genomic_DNA"/>
</dbReference>
<name>A0A3N4MCA4_9BACT</name>
<proteinExistence type="predicted"/>
<organism evidence="1 2">
    <name type="scientific">Chitinophaga barathri</name>
    <dbReference type="NCBI Taxonomy" id="1647451"/>
    <lineage>
        <taxon>Bacteria</taxon>
        <taxon>Pseudomonadati</taxon>
        <taxon>Bacteroidota</taxon>
        <taxon>Chitinophagia</taxon>
        <taxon>Chitinophagales</taxon>
        <taxon>Chitinophagaceae</taxon>
        <taxon>Chitinophaga</taxon>
    </lineage>
</organism>
<evidence type="ECO:0000313" key="1">
    <source>
        <dbReference type="EMBL" id="RPD39107.1"/>
    </source>
</evidence>
<keyword evidence="2" id="KW-1185">Reference proteome</keyword>
<evidence type="ECO:0000313" key="2">
    <source>
        <dbReference type="Proteomes" id="UP000279089"/>
    </source>
</evidence>
<comment type="caution">
    <text evidence="1">The sequence shown here is derived from an EMBL/GenBank/DDBJ whole genome shotgun (WGS) entry which is preliminary data.</text>
</comment>
<dbReference type="Proteomes" id="UP000279089">
    <property type="component" value="Unassembled WGS sequence"/>
</dbReference>
<accession>A0A3N4MCA4</accession>
<dbReference type="OrthoDB" id="795069at2"/>
<protein>
    <submittedName>
        <fullName evidence="1">Uncharacterized protein</fullName>
    </submittedName>
</protein>